<evidence type="ECO:0000256" key="1">
    <source>
        <dbReference type="SAM" id="Phobius"/>
    </source>
</evidence>
<keyword evidence="1" id="KW-0812">Transmembrane</keyword>
<proteinExistence type="predicted"/>
<keyword evidence="1" id="KW-1133">Transmembrane helix</keyword>
<comment type="caution">
    <text evidence="2">The sequence shown here is derived from an EMBL/GenBank/DDBJ whole genome shotgun (WGS) entry which is preliminary data.</text>
</comment>
<reference evidence="2 3" key="1">
    <citation type="journal article" date="2013" name="BMC Microbiol.">
        <title>Identification of the type II cytochrome c maturation pathway in anammox bacteria by comparative genomics.</title>
        <authorList>
            <person name="Ferousi C."/>
            <person name="Speth D.R."/>
            <person name="Reimann J."/>
            <person name="Op den Camp H.J."/>
            <person name="Allen J.W."/>
            <person name="Keltjens J.T."/>
            <person name="Jetten M.S."/>
        </authorList>
    </citation>
    <scope>NUCLEOTIDE SEQUENCE [LARGE SCALE GENOMIC DNA]</scope>
    <source>
        <strain evidence="2">RU1</strain>
    </source>
</reference>
<keyword evidence="1" id="KW-0472">Membrane</keyword>
<feature type="transmembrane region" description="Helical" evidence="1">
    <location>
        <begin position="21"/>
        <end position="46"/>
    </location>
</feature>
<protein>
    <submittedName>
        <fullName evidence="2">Uncharacterized protein</fullName>
    </submittedName>
</protein>
<gene>
    <name evidence="2" type="ORF">BROFUL_02021</name>
</gene>
<dbReference type="Proteomes" id="UP000034954">
    <property type="component" value="Unassembled WGS sequence"/>
</dbReference>
<evidence type="ECO:0000313" key="2">
    <source>
        <dbReference type="EMBL" id="KKO19265.1"/>
    </source>
</evidence>
<keyword evidence="3" id="KW-1185">Reference proteome</keyword>
<dbReference type="EMBL" id="LAQJ01000206">
    <property type="protein sequence ID" value="KKO19265.1"/>
    <property type="molecule type" value="Genomic_DNA"/>
</dbReference>
<organism evidence="2 3">
    <name type="scientific">Candidatus Brocadia fulgida</name>
    <dbReference type="NCBI Taxonomy" id="380242"/>
    <lineage>
        <taxon>Bacteria</taxon>
        <taxon>Pseudomonadati</taxon>
        <taxon>Planctomycetota</taxon>
        <taxon>Candidatus Brocadiia</taxon>
        <taxon>Candidatus Brocadiales</taxon>
        <taxon>Candidatus Brocadiaceae</taxon>
        <taxon>Candidatus Brocadia</taxon>
    </lineage>
</organism>
<accession>A0A0M2UUH8</accession>
<name>A0A0M2UUH8_9BACT</name>
<sequence length="72" mass="7715">MACLKFLYLKEEEEMLKKFGYSLLVVGALVVGVGAASSALVGTVIASEAKCDKCGHTAKEGKDCKCECHHKH</sequence>
<evidence type="ECO:0000313" key="3">
    <source>
        <dbReference type="Proteomes" id="UP000034954"/>
    </source>
</evidence>
<dbReference type="AlphaFoldDB" id="A0A0M2UUH8"/>